<dbReference type="PRINTS" id="PR00412">
    <property type="entry name" value="EPOXHYDRLASE"/>
</dbReference>
<dbReference type="InterPro" id="IPR000639">
    <property type="entry name" value="Epox_hydrolase-like"/>
</dbReference>
<dbReference type="SUPFAM" id="SSF53474">
    <property type="entry name" value="alpha/beta-Hydrolases"/>
    <property type="match status" value="1"/>
</dbReference>
<reference evidence="2 3" key="1">
    <citation type="submission" date="2019-11" db="EMBL/GenBank/DDBJ databases">
        <title>Novel species isolated from a subtropical stream in China.</title>
        <authorList>
            <person name="Lu H."/>
        </authorList>
    </citation>
    <scope>NUCLEOTIDE SEQUENCE [LARGE SCALE GENOMIC DNA]</scope>
    <source>
        <strain evidence="2 3">FT92W</strain>
    </source>
</reference>
<comment type="caution">
    <text evidence="2">The sequence shown here is derived from an EMBL/GenBank/DDBJ whole genome shotgun (WGS) entry which is preliminary data.</text>
</comment>
<evidence type="ECO:0000259" key="1">
    <source>
        <dbReference type="Pfam" id="PF00561"/>
    </source>
</evidence>
<dbReference type="PRINTS" id="PR00111">
    <property type="entry name" value="ABHYDROLASE"/>
</dbReference>
<keyword evidence="2" id="KW-0378">Hydrolase</keyword>
<protein>
    <submittedName>
        <fullName evidence="2">Alpha/beta fold hydrolase</fullName>
    </submittedName>
</protein>
<feature type="domain" description="AB hydrolase-1" evidence="1">
    <location>
        <begin position="15"/>
        <end position="240"/>
    </location>
</feature>
<keyword evidence="3" id="KW-1185">Reference proteome</keyword>
<dbReference type="InterPro" id="IPR029058">
    <property type="entry name" value="AB_hydrolase_fold"/>
</dbReference>
<evidence type="ECO:0000313" key="3">
    <source>
        <dbReference type="Proteomes" id="UP000446768"/>
    </source>
</evidence>
<dbReference type="InterPro" id="IPR050266">
    <property type="entry name" value="AB_hydrolase_sf"/>
</dbReference>
<accession>A0A7X2II44</accession>
<gene>
    <name evidence="2" type="ORF">GJ700_01780</name>
</gene>
<proteinExistence type="predicted"/>
<dbReference type="AlphaFoldDB" id="A0A7X2II44"/>
<dbReference type="Gene3D" id="3.40.50.1820">
    <property type="entry name" value="alpha/beta hydrolase"/>
    <property type="match status" value="1"/>
</dbReference>
<dbReference type="Pfam" id="PF00561">
    <property type="entry name" value="Abhydrolase_1"/>
    <property type="match status" value="1"/>
</dbReference>
<evidence type="ECO:0000313" key="2">
    <source>
        <dbReference type="EMBL" id="MRV70452.1"/>
    </source>
</evidence>
<dbReference type="GO" id="GO:0016787">
    <property type="term" value="F:hydrolase activity"/>
    <property type="evidence" value="ECO:0007669"/>
    <property type="project" value="UniProtKB-KW"/>
</dbReference>
<name>A0A7X2II44_9BURK</name>
<dbReference type="PANTHER" id="PTHR43798">
    <property type="entry name" value="MONOACYLGLYCEROL LIPASE"/>
    <property type="match status" value="1"/>
</dbReference>
<dbReference type="EMBL" id="WKJJ01000001">
    <property type="protein sequence ID" value="MRV70452.1"/>
    <property type="molecule type" value="Genomic_DNA"/>
</dbReference>
<organism evidence="2 3">
    <name type="scientific">Pseudoduganella rivuli</name>
    <dbReference type="NCBI Taxonomy" id="2666085"/>
    <lineage>
        <taxon>Bacteria</taxon>
        <taxon>Pseudomonadati</taxon>
        <taxon>Pseudomonadota</taxon>
        <taxon>Betaproteobacteria</taxon>
        <taxon>Burkholderiales</taxon>
        <taxon>Oxalobacteraceae</taxon>
        <taxon>Telluria group</taxon>
        <taxon>Pseudoduganella</taxon>
    </lineage>
</organism>
<dbReference type="InterPro" id="IPR000073">
    <property type="entry name" value="AB_hydrolase_1"/>
</dbReference>
<dbReference type="Proteomes" id="UP000446768">
    <property type="component" value="Unassembled WGS sequence"/>
</dbReference>
<dbReference type="RefSeq" id="WP_154370924.1">
    <property type="nucleotide sequence ID" value="NZ_WKJJ01000001.1"/>
</dbReference>
<sequence length="269" mass="27802">MSRLHSQLLGPDGAPVVVLLHSLATSSELWSPQLAVWRRSLRLLLIDLPGHGASAALPGGGSMAGYAAAVAAELDRHGVEQAALLGLSLGSMVAQAFALAYPARCRALVLAHGAAATNAALRDVWQERIAAFREGGYASVAPATIARWFTPRFVRNAPLTMAWIQDLITATSAQGYVDAIQAIQALDHSDRLAAISCPTLVIAGEHDAALPPAAGQAIATAIPHARFALLEGAAHLGNVEQPTAFTELAGAFLHSVLLPGVHAPPGAQA</sequence>